<dbReference type="SUPFAM" id="SSF55729">
    <property type="entry name" value="Acyl-CoA N-acyltransferases (Nat)"/>
    <property type="match status" value="1"/>
</dbReference>
<evidence type="ECO:0000313" key="2">
    <source>
        <dbReference type="EMBL" id="KWV41603.1"/>
    </source>
</evidence>
<dbReference type="EMBL" id="LNCD01000139">
    <property type="protein sequence ID" value="KWV41603.1"/>
    <property type="molecule type" value="Genomic_DNA"/>
</dbReference>
<name>A0A109J3E4_9HYPH</name>
<dbReference type="InterPro" id="IPR000182">
    <property type="entry name" value="GNAT_dom"/>
</dbReference>
<dbReference type="OrthoDB" id="9788924at2"/>
<accession>A0A109J3E4</accession>
<dbReference type="AlphaFoldDB" id="A0A109J3E4"/>
<sequence length="193" mass="20864">MGSFASLRPATREDATELALLTDIASHGFASWLWLVELGNGGGDTPMERGRQKLRGDQGQGNWSDAVIAEAHGEIAGAAIGYGLGEGIRNIEADRPALKPVIDLQKMVVGSWFVGTLGVYSHLRGIGIGRRLLMDQIERAENAPVSLITAGYNEAALSLYKKNGFSEAARTNAVAFFENGRKHEWVLLTRDAR</sequence>
<dbReference type="InterPro" id="IPR016181">
    <property type="entry name" value="Acyl_CoA_acyltransferase"/>
</dbReference>
<dbReference type="Pfam" id="PF00583">
    <property type="entry name" value="Acetyltransf_1"/>
    <property type="match status" value="1"/>
</dbReference>
<feature type="domain" description="N-acetyltransferase" evidence="1">
    <location>
        <begin position="5"/>
        <end position="193"/>
    </location>
</feature>
<dbReference type="GO" id="GO:0016747">
    <property type="term" value="F:acyltransferase activity, transferring groups other than amino-acyl groups"/>
    <property type="evidence" value="ECO:0007669"/>
    <property type="project" value="InterPro"/>
</dbReference>
<comment type="caution">
    <text evidence="2">The sequence shown here is derived from an EMBL/GenBank/DDBJ whole genome shotgun (WGS) entry which is preliminary data.</text>
</comment>
<dbReference type="Gene3D" id="3.40.630.30">
    <property type="match status" value="1"/>
</dbReference>
<proteinExistence type="predicted"/>
<reference evidence="2 3" key="1">
    <citation type="submission" date="2015-11" db="EMBL/GenBank/DDBJ databases">
        <title>Draft Genome Sequence of the Strain BR 10423 (Rhizobium sp.) isolated from nodules of Mimosa pudica.</title>
        <authorList>
            <person name="Barauna A.C."/>
            <person name="Zilli J.E."/>
            <person name="Simoes-Araujo J.L."/>
            <person name="Reis V.M."/>
            <person name="James E.K."/>
            <person name="Reis F.B.Jr."/>
            <person name="Rouws L.F."/>
            <person name="Passos S.R."/>
            <person name="Gois S.R."/>
        </authorList>
    </citation>
    <scope>NUCLEOTIDE SEQUENCE [LARGE SCALE GENOMIC DNA]</scope>
    <source>
        <strain evidence="2 3">BR10423</strain>
    </source>
</reference>
<evidence type="ECO:0000313" key="3">
    <source>
        <dbReference type="Proteomes" id="UP000068164"/>
    </source>
</evidence>
<keyword evidence="3" id="KW-1185">Reference proteome</keyword>
<evidence type="ECO:0000259" key="1">
    <source>
        <dbReference type="PROSITE" id="PS51186"/>
    </source>
</evidence>
<organism evidence="2 3">
    <name type="scientific">Rhizobium altiplani</name>
    <dbReference type="NCBI Taxonomy" id="1864509"/>
    <lineage>
        <taxon>Bacteria</taxon>
        <taxon>Pseudomonadati</taxon>
        <taxon>Pseudomonadota</taxon>
        <taxon>Alphaproteobacteria</taxon>
        <taxon>Hyphomicrobiales</taxon>
        <taxon>Rhizobiaceae</taxon>
        <taxon>Rhizobium/Agrobacterium group</taxon>
        <taxon>Rhizobium</taxon>
    </lineage>
</organism>
<gene>
    <name evidence="2" type="ORF">AS026_22795</name>
</gene>
<dbReference type="RefSeq" id="WP_018858803.1">
    <property type="nucleotide sequence ID" value="NZ_LNCD01000139.1"/>
</dbReference>
<dbReference type="Proteomes" id="UP000068164">
    <property type="component" value="Unassembled WGS sequence"/>
</dbReference>
<protein>
    <submittedName>
        <fullName evidence="2">Acetyltransferase</fullName>
    </submittedName>
</protein>
<dbReference type="PROSITE" id="PS51186">
    <property type="entry name" value="GNAT"/>
    <property type="match status" value="1"/>
</dbReference>